<dbReference type="PROSITE" id="PS00236">
    <property type="entry name" value="NEUROTR_ION_CHANNEL"/>
    <property type="match status" value="1"/>
</dbReference>
<protein>
    <submittedName>
        <fullName evidence="20">Acetylcholine receptor subunit alpha-type unc-63</fullName>
    </submittedName>
</protein>
<feature type="domain" description="Neurotransmitter-gated ion-channel ligand-binding" evidence="16">
    <location>
        <begin position="29"/>
        <end position="257"/>
    </location>
</feature>
<dbReference type="InterPro" id="IPR038050">
    <property type="entry name" value="Neuro_actylchol_rec"/>
</dbReference>
<evidence type="ECO:0000256" key="2">
    <source>
        <dbReference type="ARBA" id="ARBA00022475"/>
    </source>
</evidence>
<proteinExistence type="inferred from homology"/>
<keyword evidence="10" id="KW-0325">Glycoprotein</keyword>
<keyword evidence="13 15" id="KW-0407">Ion channel</keyword>
<dbReference type="GO" id="GO:0045211">
    <property type="term" value="C:postsynaptic membrane"/>
    <property type="evidence" value="ECO:0007669"/>
    <property type="project" value="UniProtKB-SubCell"/>
</dbReference>
<keyword evidence="1 15" id="KW-0813">Transport</keyword>
<feature type="transmembrane region" description="Helical" evidence="15">
    <location>
        <begin position="538"/>
        <end position="558"/>
    </location>
</feature>
<sequence length="587" mass="67211">MYFGKEGHCNISVLMCSMMRTVLADVYIEQLFQHLMMDYNKSVRPVKNASDALLVKFGANLCRLIDVDEVNQVLTTSLWLEIQWTDSKLVWNPDDWGSIKKIHIPSDQIWIPDILLYNNADGEPHISIISSAMVDYKGTVIWMPPSTYKSLCPINIQYFPYDVQQCYLKFGGWSHDGQLLDLQPIPPTMGDVMETRVDANGIEFQYLELGMGLSFYHESAEWDLLSATSSRYAQIYPGCCGQQYYVDIRYTIIIRRKALFFTVIIVIPCMLIANLTIFVFWIPPREHKITFSNSVFVALSFYYLILIELIPPTSLVIPLLGKYLLFTLFMVCASMLISVVNVNIYRRQGTFYMMPEWMRWLFVRTLPRYLCLKMLDAPYESSTSTSVDQSSSTKVISQKIPYFTGFHNWIRCHSSRCIAESTAGSSFKNDLPMIRKYTLPSLNLPVSPRMRLLSLSEVLFFELIIVVLNKPLNTCICYSLQVQVTEQKLLSAEKGAHMQLFRDMAANVAVIAANFHNTVLQDKITDEWRLMSLVIDRICLVVYFVLNMIAISLFILQAPSLFDARQPLQRTVAQKPLSGDAVSMLGS</sequence>
<keyword evidence="4 15" id="KW-1133">Transmembrane helix</keyword>
<evidence type="ECO:0000256" key="1">
    <source>
        <dbReference type="ARBA" id="ARBA00022448"/>
    </source>
</evidence>
<keyword evidence="11" id="KW-0628">Postsynaptic cell membrane</keyword>
<evidence type="ECO:0000256" key="6">
    <source>
        <dbReference type="ARBA" id="ARBA00023065"/>
    </source>
</evidence>
<keyword evidence="6 15" id="KW-0406">Ion transport</keyword>
<evidence type="ECO:0000256" key="13">
    <source>
        <dbReference type="ARBA" id="ARBA00023303"/>
    </source>
</evidence>
<dbReference type="Pfam" id="PF02932">
    <property type="entry name" value="Neur_chan_memb"/>
    <property type="match status" value="1"/>
</dbReference>
<comment type="subcellular location">
    <subcellularLocation>
        <location evidence="14">Postsynaptic cell membrane</location>
        <topology evidence="14">Multi-pass membrane protein</topology>
    </subcellularLocation>
</comment>
<evidence type="ECO:0000256" key="8">
    <source>
        <dbReference type="ARBA" id="ARBA00023157"/>
    </source>
</evidence>
<evidence type="ECO:0000256" key="3">
    <source>
        <dbReference type="ARBA" id="ARBA00022692"/>
    </source>
</evidence>
<dbReference type="InterPro" id="IPR006201">
    <property type="entry name" value="Neur_channel"/>
</dbReference>
<dbReference type="InterPro" id="IPR036719">
    <property type="entry name" value="Neuro-gated_channel_TM_sf"/>
</dbReference>
<keyword evidence="7 15" id="KW-0472">Membrane</keyword>
<dbReference type="Pfam" id="PF02931">
    <property type="entry name" value="Neur_chan_LBD"/>
    <property type="match status" value="1"/>
</dbReference>
<dbReference type="FunFam" id="2.70.170.10:FF:000044">
    <property type="entry name" value="AcetylCholine Receptor"/>
    <property type="match status" value="1"/>
</dbReference>
<evidence type="ECO:0000313" key="19">
    <source>
        <dbReference type="Proteomes" id="UP000050794"/>
    </source>
</evidence>
<evidence type="ECO:0000256" key="5">
    <source>
        <dbReference type="ARBA" id="ARBA00023018"/>
    </source>
</evidence>
<evidence type="ECO:0000256" key="14">
    <source>
        <dbReference type="ARBA" id="ARBA00034104"/>
    </source>
</evidence>
<dbReference type="Proteomes" id="UP000050794">
    <property type="component" value="Unassembled WGS sequence"/>
</dbReference>
<dbReference type="PRINTS" id="PR00254">
    <property type="entry name" value="NICOTINICR"/>
</dbReference>
<keyword evidence="5" id="KW-0770">Synapse</keyword>
<dbReference type="InterPro" id="IPR006202">
    <property type="entry name" value="Neur_chan_lig-bd"/>
</dbReference>
<feature type="transmembrane region" description="Helical" evidence="15">
    <location>
        <begin position="258"/>
        <end position="282"/>
    </location>
</feature>
<dbReference type="InterPro" id="IPR018000">
    <property type="entry name" value="Neurotransmitter_ion_chnl_CS"/>
</dbReference>
<dbReference type="SUPFAM" id="SSF63712">
    <property type="entry name" value="Nicotinic receptor ligand binding domain-like"/>
    <property type="match status" value="1"/>
</dbReference>
<evidence type="ECO:0000256" key="9">
    <source>
        <dbReference type="ARBA" id="ARBA00023170"/>
    </source>
</evidence>
<keyword evidence="12" id="KW-1071">Ligand-gated ion channel</keyword>
<keyword evidence="8" id="KW-1015">Disulfide bond</keyword>
<dbReference type="WBParaSite" id="TCNE_0000626501-mRNA-1">
    <property type="protein sequence ID" value="TCNE_0000626501-mRNA-1"/>
    <property type="gene ID" value="TCNE_0000626501"/>
</dbReference>
<evidence type="ECO:0000256" key="7">
    <source>
        <dbReference type="ARBA" id="ARBA00023136"/>
    </source>
</evidence>
<accession>A0A183UCP5</accession>
<keyword evidence="19" id="KW-1185">Reference proteome</keyword>
<dbReference type="AlphaFoldDB" id="A0A183UCP5"/>
<dbReference type="InterPro" id="IPR036734">
    <property type="entry name" value="Neur_chan_lig-bd_sf"/>
</dbReference>
<feature type="domain" description="Neurotransmitter-gated ion-channel transmembrane" evidence="17">
    <location>
        <begin position="265"/>
        <end position="399"/>
    </location>
</feature>
<evidence type="ECO:0000256" key="12">
    <source>
        <dbReference type="ARBA" id="ARBA00023286"/>
    </source>
</evidence>
<keyword evidence="2" id="KW-1003">Cell membrane</keyword>
<dbReference type="InterPro" id="IPR002394">
    <property type="entry name" value="Nicotinic_acetylcholine_rcpt"/>
</dbReference>
<name>A0A183UCP5_TOXCA</name>
<reference evidence="20" key="1">
    <citation type="submission" date="2016-06" db="UniProtKB">
        <authorList>
            <consortium name="WormBaseParasite"/>
        </authorList>
    </citation>
    <scope>IDENTIFICATION</scope>
</reference>
<evidence type="ECO:0000259" key="16">
    <source>
        <dbReference type="Pfam" id="PF02931"/>
    </source>
</evidence>
<evidence type="ECO:0000256" key="10">
    <source>
        <dbReference type="ARBA" id="ARBA00023180"/>
    </source>
</evidence>
<feature type="transmembrane region" description="Helical" evidence="15">
    <location>
        <begin position="323"/>
        <end position="344"/>
    </location>
</feature>
<gene>
    <name evidence="18" type="ORF">TCNE_LOCUS6265</name>
</gene>
<feature type="transmembrane region" description="Helical" evidence="15">
    <location>
        <begin position="294"/>
        <end position="317"/>
    </location>
</feature>
<dbReference type="CDD" id="cd19064">
    <property type="entry name" value="LGIC_TM_nAChR"/>
    <property type="match status" value="1"/>
</dbReference>
<evidence type="ECO:0000256" key="4">
    <source>
        <dbReference type="ARBA" id="ARBA00022989"/>
    </source>
</evidence>
<keyword evidence="9" id="KW-0675">Receptor</keyword>
<reference evidence="18 19" key="2">
    <citation type="submission" date="2018-11" db="EMBL/GenBank/DDBJ databases">
        <authorList>
            <consortium name="Pathogen Informatics"/>
        </authorList>
    </citation>
    <scope>NUCLEOTIDE SEQUENCE [LARGE SCALE GENOMIC DNA]</scope>
</reference>
<dbReference type="Gene3D" id="1.20.58.390">
    <property type="entry name" value="Neurotransmitter-gated ion-channel transmembrane domain"/>
    <property type="match status" value="2"/>
</dbReference>
<dbReference type="InterPro" id="IPR006029">
    <property type="entry name" value="Neurotrans-gated_channel_TM"/>
</dbReference>
<dbReference type="PANTHER" id="PTHR18945">
    <property type="entry name" value="NEUROTRANSMITTER GATED ION CHANNEL"/>
    <property type="match status" value="1"/>
</dbReference>
<dbReference type="Gene3D" id="2.70.170.10">
    <property type="entry name" value="Neurotransmitter-gated ion-channel ligand-binding domain"/>
    <property type="match status" value="1"/>
</dbReference>
<evidence type="ECO:0000256" key="11">
    <source>
        <dbReference type="ARBA" id="ARBA00023257"/>
    </source>
</evidence>
<dbReference type="EMBL" id="UYWY01019464">
    <property type="protein sequence ID" value="VDM37570.1"/>
    <property type="molecule type" value="Genomic_DNA"/>
</dbReference>
<evidence type="ECO:0000256" key="15">
    <source>
        <dbReference type="RuleBase" id="RU000687"/>
    </source>
</evidence>
<keyword evidence="3 15" id="KW-0812">Transmembrane</keyword>
<evidence type="ECO:0000313" key="18">
    <source>
        <dbReference type="EMBL" id="VDM37570.1"/>
    </source>
</evidence>
<dbReference type="PRINTS" id="PR00252">
    <property type="entry name" value="NRIONCHANNEL"/>
</dbReference>
<dbReference type="GO" id="GO:0022848">
    <property type="term" value="F:acetylcholine-gated monoatomic cation-selective channel activity"/>
    <property type="evidence" value="ECO:0007669"/>
    <property type="project" value="InterPro"/>
</dbReference>
<comment type="similarity">
    <text evidence="15">Belongs to the ligand-gated ion channel (TC 1.A.9) family.</text>
</comment>
<evidence type="ECO:0000313" key="20">
    <source>
        <dbReference type="WBParaSite" id="TCNE_0000626501-mRNA-1"/>
    </source>
</evidence>
<dbReference type="SUPFAM" id="SSF90112">
    <property type="entry name" value="Neurotransmitter-gated ion-channel transmembrane pore"/>
    <property type="match status" value="1"/>
</dbReference>
<evidence type="ECO:0000259" key="17">
    <source>
        <dbReference type="Pfam" id="PF02932"/>
    </source>
</evidence>
<dbReference type="GO" id="GO:0004888">
    <property type="term" value="F:transmembrane signaling receptor activity"/>
    <property type="evidence" value="ECO:0007669"/>
    <property type="project" value="InterPro"/>
</dbReference>
<organism evidence="19 20">
    <name type="scientific">Toxocara canis</name>
    <name type="common">Canine roundworm</name>
    <dbReference type="NCBI Taxonomy" id="6265"/>
    <lineage>
        <taxon>Eukaryota</taxon>
        <taxon>Metazoa</taxon>
        <taxon>Ecdysozoa</taxon>
        <taxon>Nematoda</taxon>
        <taxon>Chromadorea</taxon>
        <taxon>Rhabditida</taxon>
        <taxon>Spirurina</taxon>
        <taxon>Ascaridomorpha</taxon>
        <taxon>Ascaridoidea</taxon>
        <taxon>Toxocaridae</taxon>
        <taxon>Toxocara</taxon>
    </lineage>
</organism>